<proteinExistence type="predicted"/>
<dbReference type="RefSeq" id="WP_126141885.1">
    <property type="nucleotide sequence ID" value="NZ_RXHU01000039.1"/>
</dbReference>
<evidence type="ECO:0000313" key="1">
    <source>
        <dbReference type="EMBL" id="RTE09109.1"/>
    </source>
</evidence>
<evidence type="ECO:0008006" key="3">
    <source>
        <dbReference type="Google" id="ProtNLM"/>
    </source>
</evidence>
<evidence type="ECO:0000313" key="2">
    <source>
        <dbReference type="Proteomes" id="UP000276128"/>
    </source>
</evidence>
<name>A0A3S0C9Q2_9BACL</name>
<dbReference type="Proteomes" id="UP000276128">
    <property type="component" value="Unassembled WGS sequence"/>
</dbReference>
<keyword evidence="2" id="KW-1185">Reference proteome</keyword>
<comment type="caution">
    <text evidence="1">The sequence shown here is derived from an EMBL/GenBank/DDBJ whole genome shotgun (WGS) entry which is preliminary data.</text>
</comment>
<reference evidence="1 2" key="1">
    <citation type="submission" date="2018-12" db="EMBL/GenBank/DDBJ databases">
        <title>Bacillus ochoae sp. nov., Paenibacillus whitsoniae sp. nov., Paenibacillus spiritus sp. nov. Isolated from the Mars Exploration Rover during spacecraft assembly.</title>
        <authorList>
            <person name="Seuylemezian A."/>
            <person name="Vaishampayan P."/>
        </authorList>
    </citation>
    <scope>NUCLEOTIDE SEQUENCE [LARGE SCALE GENOMIC DNA]</scope>
    <source>
        <strain evidence="1 2">MER 54</strain>
    </source>
</reference>
<dbReference type="EMBL" id="RXHU01000039">
    <property type="protein sequence ID" value="RTE09109.1"/>
    <property type="molecule type" value="Genomic_DNA"/>
</dbReference>
<dbReference type="OrthoDB" id="9810012at2"/>
<sequence>MENAVMPTVAQIGHHAVHYWSRNNSAEWKAFVQGYISHVYADLRWTETLYAEFESSYREDTASMRSTYNREVSQIEFNLMRSEAWTERVIAKLQEVEAFAMPPLIEADEIEAYSNAKIEWLLNASNEPGITPIYFEEEKVRTFISYTSEELHRLFKEWGITVI</sequence>
<accession>A0A3S0C9Q2</accession>
<dbReference type="AlphaFoldDB" id="A0A3S0C9Q2"/>
<organism evidence="1 2">
    <name type="scientific">Paenibacillus whitsoniae</name>
    <dbReference type="NCBI Taxonomy" id="2496558"/>
    <lineage>
        <taxon>Bacteria</taxon>
        <taxon>Bacillati</taxon>
        <taxon>Bacillota</taxon>
        <taxon>Bacilli</taxon>
        <taxon>Bacillales</taxon>
        <taxon>Paenibacillaceae</taxon>
        <taxon>Paenibacillus</taxon>
    </lineage>
</organism>
<gene>
    <name evidence="1" type="ORF">EJQ19_14165</name>
</gene>
<protein>
    <recommendedName>
        <fullName evidence="3">Phospholipase C/D domain-containing protein</fullName>
    </recommendedName>
</protein>